<organism evidence="1 2">
    <name type="scientific">Eumeta variegata</name>
    <name type="common">Bagworm moth</name>
    <name type="synonym">Eumeta japonica</name>
    <dbReference type="NCBI Taxonomy" id="151549"/>
    <lineage>
        <taxon>Eukaryota</taxon>
        <taxon>Metazoa</taxon>
        <taxon>Ecdysozoa</taxon>
        <taxon>Arthropoda</taxon>
        <taxon>Hexapoda</taxon>
        <taxon>Insecta</taxon>
        <taxon>Pterygota</taxon>
        <taxon>Neoptera</taxon>
        <taxon>Endopterygota</taxon>
        <taxon>Lepidoptera</taxon>
        <taxon>Glossata</taxon>
        <taxon>Ditrysia</taxon>
        <taxon>Tineoidea</taxon>
        <taxon>Psychidae</taxon>
        <taxon>Oiketicinae</taxon>
        <taxon>Eumeta</taxon>
    </lineage>
</organism>
<accession>A0A4C1TAK4</accession>
<protein>
    <submittedName>
        <fullName evidence="1">Uncharacterized protein</fullName>
    </submittedName>
</protein>
<dbReference type="AlphaFoldDB" id="A0A4C1TAK4"/>
<dbReference type="EMBL" id="BGZK01000045">
    <property type="protein sequence ID" value="GBP11186.1"/>
    <property type="molecule type" value="Genomic_DNA"/>
</dbReference>
<dbReference type="OrthoDB" id="8240057at2759"/>
<dbReference type="Proteomes" id="UP000299102">
    <property type="component" value="Unassembled WGS sequence"/>
</dbReference>
<evidence type="ECO:0000313" key="2">
    <source>
        <dbReference type="Proteomes" id="UP000299102"/>
    </source>
</evidence>
<comment type="caution">
    <text evidence="1">The sequence shown here is derived from an EMBL/GenBank/DDBJ whole genome shotgun (WGS) entry which is preliminary data.</text>
</comment>
<keyword evidence="2" id="KW-1185">Reference proteome</keyword>
<evidence type="ECO:0000313" key="1">
    <source>
        <dbReference type="EMBL" id="GBP11186.1"/>
    </source>
</evidence>
<reference evidence="1 2" key="1">
    <citation type="journal article" date="2019" name="Commun. Biol.">
        <title>The bagworm genome reveals a unique fibroin gene that provides high tensile strength.</title>
        <authorList>
            <person name="Kono N."/>
            <person name="Nakamura H."/>
            <person name="Ohtoshi R."/>
            <person name="Tomita M."/>
            <person name="Numata K."/>
            <person name="Arakawa K."/>
        </authorList>
    </citation>
    <scope>NUCLEOTIDE SEQUENCE [LARGE SCALE GENOMIC DNA]</scope>
</reference>
<name>A0A4C1TAK4_EUMVA</name>
<gene>
    <name evidence="1" type="ORF">EVAR_6012_1</name>
</gene>
<sequence length="99" mass="11202">MKASEQINYGAGTPAADETKAMQVDDIIVSLLSVDCIDVDIDVDYVRPPIIKDTFSDSKSDYVVLQKRLYFPIKLEQKHICIGRESNPGRPRGKRAFYH</sequence>
<proteinExistence type="predicted"/>